<dbReference type="AlphaFoldDB" id="A0A4R7Z1E9"/>
<feature type="binding site" evidence="2">
    <location>
        <position position="136"/>
    </location>
    <ligand>
        <name>Mn(2+)</name>
        <dbReference type="ChEBI" id="CHEBI:29035"/>
        <label>2</label>
    </ligand>
</feature>
<feature type="domain" description="Peptidase M20 dimerisation" evidence="3">
    <location>
        <begin position="186"/>
        <end position="281"/>
    </location>
</feature>
<dbReference type="InterPro" id="IPR002933">
    <property type="entry name" value="Peptidase_M20"/>
</dbReference>
<dbReference type="PANTHER" id="PTHR11014">
    <property type="entry name" value="PEPTIDASE M20 FAMILY MEMBER"/>
    <property type="match status" value="1"/>
</dbReference>
<feature type="binding site" evidence="2">
    <location>
        <position position="359"/>
    </location>
    <ligand>
        <name>Mn(2+)</name>
        <dbReference type="ChEBI" id="CHEBI:29035"/>
        <label>2</label>
    </ligand>
</feature>
<organism evidence="4 5">
    <name type="scientific">Halanaerobium saccharolyticum</name>
    <dbReference type="NCBI Taxonomy" id="43595"/>
    <lineage>
        <taxon>Bacteria</taxon>
        <taxon>Bacillati</taxon>
        <taxon>Bacillota</taxon>
        <taxon>Clostridia</taxon>
        <taxon>Halanaerobiales</taxon>
        <taxon>Halanaerobiaceae</taxon>
        <taxon>Halanaerobium</taxon>
    </lineage>
</organism>
<dbReference type="OrthoDB" id="9776731at2"/>
<evidence type="ECO:0000259" key="3">
    <source>
        <dbReference type="Pfam" id="PF07687"/>
    </source>
</evidence>
<dbReference type="GO" id="GO:0019877">
    <property type="term" value="P:diaminopimelate biosynthetic process"/>
    <property type="evidence" value="ECO:0007669"/>
    <property type="project" value="UniProtKB-ARBA"/>
</dbReference>
<dbReference type="Proteomes" id="UP000294697">
    <property type="component" value="Unassembled WGS sequence"/>
</dbReference>
<evidence type="ECO:0000313" key="5">
    <source>
        <dbReference type="Proteomes" id="UP000294697"/>
    </source>
</evidence>
<dbReference type="InterPro" id="IPR036264">
    <property type="entry name" value="Bact_exopeptidase_dim_dom"/>
</dbReference>
<dbReference type="PANTHER" id="PTHR11014:SF63">
    <property type="entry name" value="METALLOPEPTIDASE, PUTATIVE (AFU_ORTHOLOGUE AFUA_6G09600)-RELATED"/>
    <property type="match status" value="1"/>
</dbReference>
<dbReference type="Gene3D" id="3.30.70.360">
    <property type="match status" value="1"/>
</dbReference>
<protein>
    <submittedName>
        <fullName evidence="4">Amidohydrolase</fullName>
    </submittedName>
</protein>
<dbReference type="FunFam" id="3.30.70.360:FF:000001">
    <property type="entry name" value="N-acetyldiaminopimelate deacetylase"/>
    <property type="match status" value="1"/>
</dbReference>
<gene>
    <name evidence="4" type="ORF">C8C77_10977</name>
</gene>
<feature type="binding site" evidence="2">
    <location>
        <position position="100"/>
    </location>
    <ligand>
        <name>Mn(2+)</name>
        <dbReference type="ChEBI" id="CHEBI:29035"/>
        <label>2</label>
    </ligand>
</feature>
<comment type="cofactor">
    <cofactor evidence="2">
        <name>Mn(2+)</name>
        <dbReference type="ChEBI" id="CHEBI:29035"/>
    </cofactor>
    <text evidence="2">The Mn(2+) ion enhances activity.</text>
</comment>
<dbReference type="InterPro" id="IPR017439">
    <property type="entry name" value="Amidohydrolase"/>
</dbReference>
<keyword evidence="2" id="KW-0464">Manganese</keyword>
<dbReference type="Pfam" id="PF07687">
    <property type="entry name" value="M20_dimer"/>
    <property type="match status" value="1"/>
</dbReference>
<reference evidence="4 5" key="1">
    <citation type="submission" date="2019-03" db="EMBL/GenBank/DDBJ databases">
        <title>Subsurface microbial communities from deep shales in Ohio and West Virginia, USA.</title>
        <authorList>
            <person name="Wrighton K."/>
        </authorList>
    </citation>
    <scope>NUCLEOTIDE SEQUENCE [LARGE SCALE GENOMIC DNA]</scope>
    <source>
        <strain evidence="4 5">MSL9.2</strain>
    </source>
</reference>
<dbReference type="SUPFAM" id="SSF53187">
    <property type="entry name" value="Zn-dependent exopeptidases"/>
    <property type="match status" value="1"/>
</dbReference>
<dbReference type="GO" id="GO:0046872">
    <property type="term" value="F:metal ion binding"/>
    <property type="evidence" value="ECO:0007669"/>
    <property type="project" value="UniProtKB-KW"/>
</dbReference>
<dbReference type="NCBIfam" id="TIGR01891">
    <property type="entry name" value="amidohydrolases"/>
    <property type="match status" value="1"/>
</dbReference>
<sequence>MDFKDILAKQEDYVRDLRREFHMYPETSWNEKRTSKRVKEELEKMGISYQEYADTGVAAVIEGKKKGKTVALRADMDALEVEEKTSLEFKSKNKGIMHACGHDGHTAMLLGTARALAEIKDQLKGRVKLIFQPAEEMVQGAAKMVEAGVLENVDGIMGIHLWANLPTGKINIQEGPRMASGDYVIVNFTGKGGHGSMPHQAVDPIVMASSFILESQAILSRETDSLDPVVFTLGKMKSGSRFNVIPDKSEIVGTLRCFKEETRKQASEAIKRYADKTAKTYRGEAEVEIQKGTPPTINDKRCAEIGQAAARKIVSKDNLIEMDKTTGSEDMAYYLREVPGVMAFVGAGFEDESKNYPHHSSKFHINEESLKTGTGLYFNFALEFLEQY</sequence>
<dbReference type="RefSeq" id="WP_111572384.1">
    <property type="nucleotide sequence ID" value="NZ_QLME01000012.1"/>
</dbReference>
<evidence type="ECO:0000256" key="2">
    <source>
        <dbReference type="PIRSR" id="PIRSR005962-1"/>
    </source>
</evidence>
<dbReference type="PIRSF" id="PIRSF005962">
    <property type="entry name" value="Pept_M20D_amidohydro"/>
    <property type="match status" value="1"/>
</dbReference>
<dbReference type="CDD" id="cd08019">
    <property type="entry name" value="M20_Acy1-like"/>
    <property type="match status" value="1"/>
</dbReference>
<comment type="caution">
    <text evidence="4">The sequence shown here is derived from an EMBL/GenBank/DDBJ whole genome shotgun (WGS) entry which is preliminary data.</text>
</comment>
<keyword evidence="2" id="KW-0479">Metal-binding</keyword>
<proteinExistence type="predicted"/>
<feature type="binding site" evidence="2">
    <location>
        <position position="102"/>
    </location>
    <ligand>
        <name>Mn(2+)</name>
        <dbReference type="ChEBI" id="CHEBI:29035"/>
        <label>2</label>
    </ligand>
</feature>
<name>A0A4R7Z1E9_9FIRM</name>
<evidence type="ECO:0000313" key="4">
    <source>
        <dbReference type="EMBL" id="TDW04515.1"/>
    </source>
</evidence>
<accession>A0A4R7Z1E9</accession>
<dbReference type="Gene3D" id="3.40.630.10">
    <property type="entry name" value="Zn peptidases"/>
    <property type="match status" value="1"/>
</dbReference>
<keyword evidence="1 4" id="KW-0378">Hydrolase</keyword>
<dbReference type="Pfam" id="PF01546">
    <property type="entry name" value="Peptidase_M20"/>
    <property type="match status" value="1"/>
</dbReference>
<dbReference type="EMBL" id="SODA01000009">
    <property type="protein sequence ID" value="TDW04515.1"/>
    <property type="molecule type" value="Genomic_DNA"/>
</dbReference>
<feature type="binding site" evidence="2">
    <location>
        <position position="160"/>
    </location>
    <ligand>
        <name>Mn(2+)</name>
        <dbReference type="ChEBI" id="CHEBI:29035"/>
        <label>2</label>
    </ligand>
</feature>
<evidence type="ECO:0000256" key="1">
    <source>
        <dbReference type="ARBA" id="ARBA00022801"/>
    </source>
</evidence>
<dbReference type="SUPFAM" id="SSF55031">
    <property type="entry name" value="Bacterial exopeptidase dimerisation domain"/>
    <property type="match status" value="1"/>
</dbReference>
<dbReference type="GO" id="GO:0050118">
    <property type="term" value="F:N-acetyldiaminopimelate deacetylase activity"/>
    <property type="evidence" value="ECO:0007669"/>
    <property type="project" value="UniProtKB-ARBA"/>
</dbReference>
<dbReference type="InterPro" id="IPR011650">
    <property type="entry name" value="Peptidase_M20_dimer"/>
</dbReference>